<sequence>MMCGKDKPMAVLLATLVFCILLFPLFVPEGRVDVVDGTAAQKHCIRQADDTAGSAGCSSFFYAENVRVPSGTGLIRHQRAKSLFFWLSVPYSYSLILSVLLSLWNWLKQRCIFGFDTCLHPPVHFLLELTVRQKKDGKKRVSTLIF</sequence>
<protein>
    <submittedName>
        <fullName evidence="2">Uncharacterized protein</fullName>
    </submittedName>
</protein>
<evidence type="ECO:0000256" key="1">
    <source>
        <dbReference type="SAM" id="Phobius"/>
    </source>
</evidence>
<dbReference type="EMBL" id="DVON01000279">
    <property type="protein sequence ID" value="HIV14053.1"/>
    <property type="molecule type" value="Genomic_DNA"/>
</dbReference>
<dbReference type="Proteomes" id="UP000886723">
    <property type="component" value="Unassembled WGS sequence"/>
</dbReference>
<proteinExistence type="predicted"/>
<keyword evidence="1" id="KW-0812">Transmembrane</keyword>
<reference evidence="2" key="2">
    <citation type="journal article" date="2021" name="PeerJ">
        <title>Extensive microbial diversity within the chicken gut microbiome revealed by metagenomics and culture.</title>
        <authorList>
            <person name="Gilroy R."/>
            <person name="Ravi A."/>
            <person name="Getino M."/>
            <person name="Pursley I."/>
            <person name="Horton D.L."/>
            <person name="Alikhan N.F."/>
            <person name="Baker D."/>
            <person name="Gharbi K."/>
            <person name="Hall N."/>
            <person name="Watson M."/>
            <person name="Adriaenssens E.M."/>
            <person name="Foster-Nyarko E."/>
            <person name="Jarju S."/>
            <person name="Secka A."/>
            <person name="Antonio M."/>
            <person name="Oren A."/>
            <person name="Chaudhuri R.R."/>
            <person name="La Ragione R."/>
            <person name="Hildebrand F."/>
            <person name="Pallen M.J."/>
        </authorList>
    </citation>
    <scope>NUCLEOTIDE SEQUENCE</scope>
    <source>
        <strain evidence="2">ChiBcec2-4451</strain>
    </source>
</reference>
<gene>
    <name evidence="2" type="ORF">IAA63_13085</name>
</gene>
<accession>A0A9D1T800</accession>
<keyword evidence="1" id="KW-1133">Transmembrane helix</keyword>
<organism evidence="2 3">
    <name type="scientific">Candidatus Pullilachnospira stercoravium</name>
    <dbReference type="NCBI Taxonomy" id="2840913"/>
    <lineage>
        <taxon>Bacteria</taxon>
        <taxon>Bacillati</taxon>
        <taxon>Bacillota</taxon>
        <taxon>Clostridia</taxon>
        <taxon>Lachnospirales</taxon>
        <taxon>Lachnospiraceae</taxon>
        <taxon>Lachnospiraceae incertae sedis</taxon>
        <taxon>Candidatus Pullilachnospira</taxon>
    </lineage>
</organism>
<dbReference type="AlphaFoldDB" id="A0A9D1T800"/>
<comment type="caution">
    <text evidence="2">The sequence shown here is derived from an EMBL/GenBank/DDBJ whole genome shotgun (WGS) entry which is preliminary data.</text>
</comment>
<keyword evidence="1" id="KW-0472">Membrane</keyword>
<evidence type="ECO:0000313" key="3">
    <source>
        <dbReference type="Proteomes" id="UP000886723"/>
    </source>
</evidence>
<evidence type="ECO:0000313" key="2">
    <source>
        <dbReference type="EMBL" id="HIV14053.1"/>
    </source>
</evidence>
<reference evidence="2" key="1">
    <citation type="submission" date="2020-10" db="EMBL/GenBank/DDBJ databases">
        <authorList>
            <person name="Gilroy R."/>
        </authorList>
    </citation>
    <scope>NUCLEOTIDE SEQUENCE</scope>
    <source>
        <strain evidence="2">ChiBcec2-4451</strain>
    </source>
</reference>
<name>A0A9D1T800_9FIRM</name>
<feature type="transmembrane region" description="Helical" evidence="1">
    <location>
        <begin position="83"/>
        <end position="107"/>
    </location>
</feature>